<organism evidence="1">
    <name type="scientific">marine sediment metagenome</name>
    <dbReference type="NCBI Taxonomy" id="412755"/>
    <lineage>
        <taxon>unclassified sequences</taxon>
        <taxon>metagenomes</taxon>
        <taxon>ecological metagenomes</taxon>
    </lineage>
</organism>
<comment type="caution">
    <text evidence="1">The sequence shown here is derived from an EMBL/GenBank/DDBJ whole genome shotgun (WGS) entry which is preliminary data.</text>
</comment>
<evidence type="ECO:0000313" key="1">
    <source>
        <dbReference type="EMBL" id="GAH25185.1"/>
    </source>
</evidence>
<gene>
    <name evidence="1" type="ORF">S03H2_00098</name>
</gene>
<proteinExistence type="predicted"/>
<protein>
    <submittedName>
        <fullName evidence="1">Uncharacterized protein</fullName>
    </submittedName>
</protein>
<accession>X1EXZ1</accession>
<dbReference type="AlphaFoldDB" id="X1EXZ1"/>
<dbReference type="EMBL" id="BARU01000007">
    <property type="protein sequence ID" value="GAH25185.1"/>
    <property type="molecule type" value="Genomic_DNA"/>
</dbReference>
<name>X1EXZ1_9ZZZZ</name>
<sequence>MKKMVKKMKELRYEKYMSEIEAHAGIILQICKDYGKEVGEALATDYGEDFGNIARTDAEKAMLLGVARYLLDSYMESGK</sequence>
<reference evidence="1" key="1">
    <citation type="journal article" date="2014" name="Front. Microbiol.">
        <title>High frequency of phylogenetically diverse reductive dehalogenase-homologous genes in deep subseafloor sedimentary metagenomes.</title>
        <authorList>
            <person name="Kawai M."/>
            <person name="Futagami T."/>
            <person name="Toyoda A."/>
            <person name="Takaki Y."/>
            <person name="Nishi S."/>
            <person name="Hori S."/>
            <person name="Arai W."/>
            <person name="Tsubouchi T."/>
            <person name="Morono Y."/>
            <person name="Uchiyama I."/>
            <person name="Ito T."/>
            <person name="Fujiyama A."/>
            <person name="Inagaki F."/>
            <person name="Takami H."/>
        </authorList>
    </citation>
    <scope>NUCLEOTIDE SEQUENCE</scope>
    <source>
        <strain evidence="1">Expedition CK06-06</strain>
    </source>
</reference>